<organism evidence="3 4">
    <name type="scientific">Litchfieldella anticariensis (strain DSM 16096 / CECT 5854 / CIP 108499 / LMG 22089 / FP35)</name>
    <name type="common">Halomonas anticariensis</name>
    <dbReference type="NCBI Taxonomy" id="1121939"/>
    <lineage>
        <taxon>Bacteria</taxon>
        <taxon>Pseudomonadati</taxon>
        <taxon>Pseudomonadota</taxon>
        <taxon>Gammaproteobacteria</taxon>
        <taxon>Oceanospirillales</taxon>
        <taxon>Halomonadaceae</taxon>
        <taxon>Litchfieldella</taxon>
    </lineage>
</organism>
<dbReference type="Pfam" id="PF18276">
    <property type="entry name" value="TcA_TcB_BD"/>
    <property type="match status" value="1"/>
</dbReference>
<dbReference type="Proteomes" id="UP000014463">
    <property type="component" value="Unassembled WGS sequence"/>
</dbReference>
<dbReference type="PROSITE" id="PS51290">
    <property type="entry name" value="CRIC"/>
    <property type="match status" value="1"/>
</dbReference>
<evidence type="ECO:0000259" key="2">
    <source>
        <dbReference type="PROSITE" id="PS51290"/>
    </source>
</evidence>
<dbReference type="eggNOG" id="COG2351">
    <property type="taxonomic scope" value="Bacteria"/>
</dbReference>
<comment type="caution">
    <text evidence="3">The sequence shown here is derived from an EMBL/GenBank/DDBJ whole genome shotgun (WGS) entry which is preliminary data.</text>
</comment>
<protein>
    <recommendedName>
        <fullName evidence="2">CRIC domain-containing protein</fullName>
    </recommendedName>
</protein>
<dbReference type="InterPro" id="IPR041079">
    <property type="entry name" value="Neuraminidase-like"/>
</dbReference>
<proteinExistence type="predicted"/>
<evidence type="ECO:0000256" key="1">
    <source>
        <dbReference type="SAM" id="Coils"/>
    </source>
</evidence>
<dbReference type="PATRIC" id="fig|1121939.11.peg.2946"/>
<keyword evidence="1" id="KW-0175">Coiled coil</keyword>
<dbReference type="InterPro" id="IPR046839">
    <property type="entry name" value="ABC_toxin_N"/>
</dbReference>
<dbReference type="InterPro" id="IPR040840">
    <property type="entry name" value="TcA_TcB_BD"/>
</dbReference>
<reference evidence="3 4" key="1">
    <citation type="journal article" date="2013" name="Genome Announc.">
        <title>Draft genome sequence of the moderately halophilic gammaproteobacterium Halomonas anticariensis FP35.</title>
        <authorList>
            <person name="Tahrioui A."/>
            <person name="Quesada E."/>
            <person name="Llamas I."/>
        </authorList>
    </citation>
    <scope>NUCLEOTIDE SEQUENCE [LARGE SCALE GENOMIC DNA]</scope>
    <source>
        <strain evidence="4">DSM 16096 / CECT 5854 / LMG 22089 / FP35</strain>
    </source>
</reference>
<accession>S2L1T5</accession>
<evidence type="ECO:0000313" key="3">
    <source>
        <dbReference type="EMBL" id="EPC01624.1"/>
    </source>
</evidence>
<dbReference type="RefSeq" id="WP_016417462.1">
    <property type="nucleotide sequence ID" value="NZ_AUAB01000011.1"/>
</dbReference>
<sequence length="3023" mass="339046">MEHKHIVTGTVTSRRGDSTEGLLVHAYDLGVRQQRLLGEATVAADETYRLCWSADENHKTKITLGLEVLTPTDHTVLFRSGPDDAVFGAGRREVIDVVITMRIEPEAVEYDVLLKTVKAAAGDLELRELEETDQHRDITMLAKSTRQSRDAIEHLVLAQRLEEFSNIEAAFFYALLRQHTLLKNDLRQPLTLRFVIDINTDTKSVLYEAALVDPQQIERDIVQAVERKLVSVSTSSNVTKHIKALAAYKSSAEKFAEQERTDRIMDVVTQFVLTDKLGEAMQLLKENPSDLRGAIEMIANKKFLGDVSKARKLQTDVAIGELLGFDRHIIDAVAKRHNITEPDDIGRLARLQKSEWTELLKKAGDDIKVRGKPLATEHIEAHASALVHNMERAFPSQAFFGHLEKEKQPFLEHHADVIAITREHQDFDLKSSNIDQFFKKKKLTDNSHRIAREELKKVQRVFRLAPQYGKTMSLLKQGMTSSRDITTLGKHRFLKEIAPAAGLEAEEAELVYAKAETLSTATLMVAGDLQDLAAANAIPAINTKKLAAKVQQATTDYPNLKSLFKGIDTCECEHCRSVYGPAAYLVELLEFVDSRSVTDLTVTPHVTTNHARDVLFNRRPDLGDIDLNCANAITPLPYIDLVCEQLEELIAPDPGIDFSGDLATGSDPLVGTISQDLLNALTAENIPVTGSAQVYPTETVSGSSATLPHYIRDTKAVLKAVNVGGNNYTIFRLRQTLSPAEELAAAPEYVNQAAYAELVAKAFAFTLPFDLHHTEATAYFSRFDIDRADLMRTFQIGGTPIKDVIAAETLALSDSERQLITQPDVGGQSDYWNTALSDLKVVGTLLDKTGLSYEELDRLLALSFIDLNDDLFIKHLDLSCNLDQKEISNLDNASLDRIHRFLRLQKSTGWALETLDAFISQPALGAGQLNNTTLHILADLQRLSRLTNINIDELAGCYGDIPSELYTRTFQNKARNGTIDEALTPANVDGSGFLANVSGSLATCLQIRSDEFDRLLTLLVDNKLSIANLSSLFLFTRLMRKLKLSAVDIDILIDLSAIDPTGAPAETLAFAEYALQAKELPLGLETIRFMLYHQADEVETLEIKDDSVQSLLTTLQTAYQDAFEASRSPFDPNLEASEQQESLLKLLGQFNQVTAEDAKIILGFLQREWTSAAAAKAIVDGLFAAQFNTTSIKSAIDALDALAPNADISQASKDLMQALMDALSSHQFLAAKTAILFDQISAAFNADPDLTAVVLSRALLKQPAPGTDAVLDILLSDDLIDTTNQPPTPPTISEGNVSLHYAAVRLLHKLLPLAASFDVDANTLDWLMRHSETLGWLELDRIPYVSGHVEQAFTAYLDSVSALRLAQQLTPVADPADASNAVDFWSVLEMTLPGSTATREAFLERLALLSAYDLTLLDDLDAHFFPTFDFAKYHKPTTWARLLKSAELARKLASSVAEITVFITPKLNADDTRKLRQALKSRYDENTWLNTLQEVMDAIRPQKRDALVAYLLATRPEFNHANDLYDHLLIDVEMEACMPSSRIVQAHGAIQLFVQRCLMGLEPKAAADRDNDSGWEHWKWLKLFRVREVNHKIFLYPENWIEAELRDDKSFIFVDLENELQQNELTEFTAEQAFIGYMERLDELAFLEVVATWYQVATRTMHVFARTKSGDPATYYHRRFEQERYWTPWELVDLDITSDQLLALERNNRLTLAWPIFSEEPDPSPESTVPDSTPGTVVASDKPKRKLKIQLAVSEFADGRWQPKRVSKDAVLTPSTYTTEDLEQHLYNLVYIEAIDQILLLKTLGQDATELRGSFLLTGCKGYPELTSQGKVHFPDFFPDFRDTLLTVQRYNERNWDVTDELAARTALRPFSFYNILNKTPGNFRITYPHQMTIIDWVLLLIHYILLMSYSSNSSSVARYDRVFKIPFGTLLPYFMEDSEHAYVIIPGFYSSSKAPEESFTIENTASSVARRTASDVIQLIEDVLNLYKKYIAKIQSGQSPADVLQELLADDDYHDILAELKVYAGLQYGERFSNMYHPLMCAFRKILYKEGIPALMRRGTQLQQTGFDFDTHYDPTPFVPLAYPVENVDFDSDGSYSGYNWEIFFHLPMLIATQLTRNQRFEEAMDWLHFIFNPTGALPGDAPNKYWVTKPFFLRSDSDYIDQRIDNLLYKIADPNTPEIKELEFAIQQWRDKPFRPHVVARFRTVAYQKAILMKYIDNLVEWGDYLFRQDTMESITQATQMYVLADKLLGPKPRVVPPLVEPPPETYHQLRAKLGPLGNALIDLENILPDLSVLPEGGAELPPAPVTLHTLYFCVPQNEQMLAYWDRIADRLFKIRHCQNIDGIERTLALFAPPIDPAMLVKAAAAGLDISSIIAGLNAPLPYYRFSVLSQKASELANEVRSLGNSLLQALEKKDAEELALLRNELEIKLLDTTTRVKQLSIDEAVEQIGVLKRTRQVTEERHKFYVDVEKINTKEQLNLDKLGDSQDMQLGSQISRTLAGVVAMVPDLLGGASGFGGSPHVTLQWGGKNLAAAANSAADVMDILAGVAAYEANRASILGGYDRRFDDWKLQERLAQRELDAIDKQITAAEIRKAMAEADLKTHEQQIENTTQADEYMRSKFTNQELYQWMIGKLSSVYFSAYKLAHDFAKKAERNYQFELGRNDTFIAFGYWDSLKKGLQSADRLIHDINRMSTAYLDYNKREYEITKHISLAALDPLVLFKLRATGSCDFEVPEAIFDLDHPGHYFRRIKAVSMSLPCVAGPHTSVGARLSLVSNKYRRDLQPDNLAGTGYAEDPGNDGRFVYNIGAIQSIATSTAQQDSGLFELNFRDDRYLPFEGTGAISAWRLELPGKNLAQFNYDTIADVVLHLNYTAREGGSALRTLAESTMTDRLQEIKQELNQTGLHTAINLKHDLPNEWHLLKHNGSANIVLNESRLPYLAQALDASIAKVVLLAELDGNPASFSLDIDAATTNLARIDEWKICKGETTDITLNTPFVLAASPADLTSLKKLVMIVHYTFS</sequence>
<dbReference type="InterPro" id="IPR017874">
    <property type="entry name" value="CRIC_domain"/>
</dbReference>
<dbReference type="EMBL" id="ASTJ01000033">
    <property type="protein sequence ID" value="EPC01624.1"/>
    <property type="molecule type" value="Genomic_DNA"/>
</dbReference>
<keyword evidence="4" id="KW-1185">Reference proteome</keyword>
<dbReference type="STRING" id="1121939.L861_16530"/>
<feature type="coiled-coil region" evidence="1">
    <location>
        <begin position="2582"/>
        <end position="2616"/>
    </location>
</feature>
<dbReference type="Pfam" id="PF18413">
    <property type="entry name" value="Neuraminidase"/>
    <property type="match status" value="1"/>
</dbReference>
<dbReference type="OrthoDB" id="9781691at2"/>
<gene>
    <name evidence="3" type="ORF">L861_16530</name>
</gene>
<feature type="domain" description="CRIC" evidence="2">
    <location>
        <begin position="1074"/>
        <end position="1161"/>
    </location>
</feature>
<name>S2L1T5_LITA3</name>
<dbReference type="Pfam" id="PF20220">
    <property type="entry name" value="ABC_toxin_N"/>
    <property type="match status" value="1"/>
</dbReference>
<evidence type="ECO:0000313" key="4">
    <source>
        <dbReference type="Proteomes" id="UP000014463"/>
    </source>
</evidence>